<dbReference type="InterPro" id="IPR044699">
    <property type="entry name" value="MAKR6"/>
</dbReference>
<evidence type="ECO:0000256" key="1">
    <source>
        <dbReference type="SAM" id="MobiDB-lite"/>
    </source>
</evidence>
<feature type="compositionally biased region" description="Low complexity" evidence="1">
    <location>
        <begin position="1"/>
        <end position="12"/>
    </location>
</feature>
<gene>
    <name evidence="2" type="ORF">OPV22_027541</name>
</gene>
<dbReference type="EMBL" id="JAQQAF010000008">
    <property type="protein sequence ID" value="KAJ8464989.1"/>
    <property type="molecule type" value="Genomic_DNA"/>
</dbReference>
<comment type="caution">
    <text evidence="2">The sequence shown here is derived from an EMBL/GenBank/DDBJ whole genome shotgun (WGS) entry which is preliminary data.</text>
</comment>
<evidence type="ECO:0000313" key="2">
    <source>
        <dbReference type="EMBL" id="KAJ8464989.1"/>
    </source>
</evidence>
<dbReference type="PANTHER" id="PTHR34576">
    <property type="entry name" value="MEMBRANE-ASSOCIATED KINASE REGULATOR 6-RELATED"/>
    <property type="match status" value="1"/>
</dbReference>
<proteinExistence type="predicted"/>
<name>A0AAV8Q0W0_ENSVE</name>
<dbReference type="PANTHER" id="PTHR34576:SF2">
    <property type="entry name" value="MEMBRANE-ASSOCIATED KINASE REGULATOR 6-RELATED"/>
    <property type="match status" value="1"/>
</dbReference>
<dbReference type="AlphaFoldDB" id="A0AAV8Q0W0"/>
<keyword evidence="3" id="KW-1185">Reference proteome</keyword>
<dbReference type="Proteomes" id="UP001222027">
    <property type="component" value="Unassembled WGS sequence"/>
</dbReference>
<evidence type="ECO:0008006" key="4">
    <source>
        <dbReference type="Google" id="ProtNLM"/>
    </source>
</evidence>
<organism evidence="2 3">
    <name type="scientific">Ensete ventricosum</name>
    <name type="common">Abyssinian banana</name>
    <name type="synonym">Musa ensete</name>
    <dbReference type="NCBI Taxonomy" id="4639"/>
    <lineage>
        <taxon>Eukaryota</taxon>
        <taxon>Viridiplantae</taxon>
        <taxon>Streptophyta</taxon>
        <taxon>Embryophyta</taxon>
        <taxon>Tracheophyta</taxon>
        <taxon>Spermatophyta</taxon>
        <taxon>Magnoliopsida</taxon>
        <taxon>Liliopsida</taxon>
        <taxon>Zingiberales</taxon>
        <taxon>Musaceae</taxon>
        <taxon>Ensete</taxon>
    </lineage>
</organism>
<accession>A0AAV8Q0W0</accession>
<sequence length="247" mass="27114">MESSQQQQQQQQRLDDSFSYGWLTSVNPSEPLGDSHRSVDTQDGGGSFIELDPGYISMRWTDDGHDFGFSLPGPHRQAQVHADQIFSDGHLLPLHLRSPSAGEASKSQPTPSCAVLSRAASANSSPLFHSAKSSPYCASSWSPSSSSLASRSGKFHSQLVRSCAKSPKKILCKYFCFMMPLYKMVKDFRLSSWRSVGSYKDSARSSPRTSNALSSIDWCRSNADISIYDAILHCKKSIASSSDTRTV</sequence>
<evidence type="ECO:0000313" key="3">
    <source>
        <dbReference type="Proteomes" id="UP001222027"/>
    </source>
</evidence>
<reference evidence="2 3" key="1">
    <citation type="submission" date="2022-12" db="EMBL/GenBank/DDBJ databases">
        <title>Chromosome-scale assembly of the Ensete ventricosum genome.</title>
        <authorList>
            <person name="Dussert Y."/>
            <person name="Stocks J."/>
            <person name="Wendawek A."/>
            <person name="Woldeyes F."/>
            <person name="Nichols R.A."/>
            <person name="Borrell J.S."/>
        </authorList>
    </citation>
    <scope>NUCLEOTIDE SEQUENCE [LARGE SCALE GENOMIC DNA]</scope>
    <source>
        <strain evidence="3">cv. Maze</strain>
        <tissue evidence="2">Seeds</tissue>
    </source>
</reference>
<feature type="region of interest" description="Disordered" evidence="1">
    <location>
        <begin position="1"/>
        <end position="46"/>
    </location>
</feature>
<protein>
    <recommendedName>
        <fullName evidence="4">Membrane-associated kinase regulator 6</fullName>
    </recommendedName>
</protein>